<dbReference type="Proteomes" id="UP000324748">
    <property type="component" value="Unassembled WGS sequence"/>
</dbReference>
<dbReference type="InterPro" id="IPR051189">
    <property type="entry name" value="Splicing_assoc_domain"/>
</dbReference>
<feature type="compositionally biased region" description="Low complexity" evidence="1">
    <location>
        <begin position="92"/>
        <end position="109"/>
    </location>
</feature>
<dbReference type="InterPro" id="IPR000467">
    <property type="entry name" value="G_patch_dom"/>
</dbReference>
<feature type="region of interest" description="Disordered" evidence="1">
    <location>
        <begin position="183"/>
        <end position="243"/>
    </location>
</feature>
<dbReference type="SUPFAM" id="SSF82708">
    <property type="entry name" value="R3H domain"/>
    <property type="match status" value="1"/>
</dbReference>
<protein>
    <recommendedName>
        <fullName evidence="8">Protein SQS1</fullName>
    </recommendedName>
</protein>
<dbReference type="PROSITE" id="PS51061">
    <property type="entry name" value="R3H"/>
    <property type="match status" value="1"/>
</dbReference>
<evidence type="ECO:0000313" key="7">
    <source>
        <dbReference type="Proteomes" id="UP000325313"/>
    </source>
</evidence>
<feature type="compositionally biased region" description="Polar residues" evidence="1">
    <location>
        <begin position="312"/>
        <end position="323"/>
    </location>
</feature>
<gene>
    <name evidence="4" type="ORF">PGT21_024210</name>
    <name evidence="5" type="ORF">PGTUg99_025955</name>
</gene>
<dbReference type="PANTHER" id="PTHR14195">
    <property type="entry name" value="G PATCH DOMAIN CONTAINING PROTEIN 2"/>
    <property type="match status" value="1"/>
</dbReference>
<name>A0A5B0PYB4_PUCGR</name>
<dbReference type="InterPro" id="IPR036867">
    <property type="entry name" value="R3H_dom_sf"/>
</dbReference>
<dbReference type="SMART" id="SM00443">
    <property type="entry name" value="G_patch"/>
    <property type="match status" value="1"/>
</dbReference>
<feature type="compositionally biased region" description="Polar residues" evidence="1">
    <location>
        <begin position="139"/>
        <end position="150"/>
    </location>
</feature>
<feature type="region of interest" description="Disordered" evidence="1">
    <location>
        <begin position="656"/>
        <end position="735"/>
    </location>
</feature>
<organism evidence="4 6">
    <name type="scientific">Puccinia graminis f. sp. tritici</name>
    <dbReference type="NCBI Taxonomy" id="56615"/>
    <lineage>
        <taxon>Eukaryota</taxon>
        <taxon>Fungi</taxon>
        <taxon>Dikarya</taxon>
        <taxon>Basidiomycota</taxon>
        <taxon>Pucciniomycotina</taxon>
        <taxon>Pucciniomycetes</taxon>
        <taxon>Pucciniales</taxon>
        <taxon>Pucciniaceae</taxon>
        <taxon>Puccinia</taxon>
    </lineage>
</organism>
<dbReference type="Proteomes" id="UP000325313">
    <property type="component" value="Unassembled WGS sequence"/>
</dbReference>
<feature type="compositionally biased region" description="Low complexity" evidence="1">
    <location>
        <begin position="517"/>
        <end position="527"/>
    </location>
</feature>
<dbReference type="EMBL" id="VSWC01000040">
    <property type="protein sequence ID" value="KAA1105921.1"/>
    <property type="molecule type" value="Genomic_DNA"/>
</dbReference>
<dbReference type="Pfam" id="PF01585">
    <property type="entry name" value="G-patch"/>
    <property type="match status" value="1"/>
</dbReference>
<feature type="compositionally biased region" description="Acidic residues" evidence="1">
    <location>
        <begin position="664"/>
        <end position="683"/>
    </location>
</feature>
<feature type="region of interest" description="Disordered" evidence="1">
    <location>
        <begin position="257"/>
        <end position="380"/>
    </location>
</feature>
<feature type="compositionally biased region" description="Polar residues" evidence="1">
    <location>
        <begin position="266"/>
        <end position="291"/>
    </location>
</feature>
<dbReference type="Pfam" id="PF01424">
    <property type="entry name" value="R3H"/>
    <property type="match status" value="1"/>
</dbReference>
<evidence type="ECO:0000313" key="4">
    <source>
        <dbReference type="EMBL" id="KAA1105921.1"/>
    </source>
</evidence>
<feature type="domain" description="G-patch" evidence="2">
    <location>
        <begin position="913"/>
        <end position="961"/>
    </location>
</feature>
<feature type="compositionally biased region" description="Basic residues" evidence="1">
    <location>
        <begin position="487"/>
        <end position="498"/>
    </location>
</feature>
<evidence type="ECO:0008006" key="8">
    <source>
        <dbReference type="Google" id="ProtNLM"/>
    </source>
</evidence>
<dbReference type="OrthoDB" id="21470at2759"/>
<feature type="region of interest" description="Disordered" evidence="1">
    <location>
        <begin position="775"/>
        <end position="802"/>
    </location>
</feature>
<evidence type="ECO:0000313" key="6">
    <source>
        <dbReference type="Proteomes" id="UP000324748"/>
    </source>
</evidence>
<proteinExistence type="predicted"/>
<keyword evidence="6" id="KW-1185">Reference proteome</keyword>
<reference evidence="6 7" key="1">
    <citation type="submission" date="2019-05" db="EMBL/GenBank/DDBJ databases">
        <title>Emergence of the Ug99 lineage of the wheat stem rust pathogen through somatic hybridization.</title>
        <authorList>
            <person name="Li F."/>
            <person name="Upadhyaya N.M."/>
            <person name="Sperschneider J."/>
            <person name="Matny O."/>
            <person name="Nguyen-Phuc H."/>
            <person name="Mago R."/>
            <person name="Raley C."/>
            <person name="Miller M.E."/>
            <person name="Silverstein K.A.T."/>
            <person name="Henningsen E."/>
            <person name="Hirsch C.D."/>
            <person name="Visser B."/>
            <person name="Pretorius Z.A."/>
            <person name="Steffenson B.J."/>
            <person name="Schwessinger B."/>
            <person name="Dodds P.N."/>
            <person name="Figueroa M."/>
        </authorList>
    </citation>
    <scope>NUCLEOTIDE SEQUENCE [LARGE SCALE GENOMIC DNA]</scope>
    <source>
        <strain evidence="4">21-0</strain>
        <strain evidence="5 7">Ug99</strain>
    </source>
</reference>
<evidence type="ECO:0000256" key="1">
    <source>
        <dbReference type="SAM" id="MobiDB-lite"/>
    </source>
</evidence>
<dbReference type="EMBL" id="VDEP01000240">
    <property type="protein sequence ID" value="KAA1121005.1"/>
    <property type="molecule type" value="Genomic_DNA"/>
</dbReference>
<feature type="compositionally biased region" description="Polar residues" evidence="1">
    <location>
        <begin position="364"/>
        <end position="380"/>
    </location>
</feature>
<comment type="caution">
    <text evidence="4">The sequence shown here is derived from an EMBL/GenBank/DDBJ whole genome shotgun (WGS) entry which is preliminary data.</text>
</comment>
<evidence type="ECO:0000259" key="3">
    <source>
        <dbReference type="PROSITE" id="PS51061"/>
    </source>
</evidence>
<feature type="region of interest" description="Disordered" evidence="1">
    <location>
        <begin position="1"/>
        <end position="168"/>
    </location>
</feature>
<sequence>MSYRGTNTARFPRDQAESSPGPYRARGRGGGFQTGGRGRGRGGGSFNGTTDFNPNPLDQYPPAASPAPTGVYQHPHASRARGNNGWGGRGRGAQNSWSHSNNGSSGSGHTTPRGYPPRNKPFQASHHPTPRGGGLGFHLNTSSRPTANPSSPLPEVPRTTRGTSDPRLWIPVKFVKATALTNKLLENPPNEPLEDDSIEPGSQSKSDPSQKTSPVLENIQPCLPEIAPEPTPPSPSDRLWEIEEVTPACVEKWQTDFPGIFKKDSPNGTFHSPPSNVQANALPSNPTQPAISSEDEPPLSRPEEVSQPVDGTKSTASPIPNNDESSKPLDISDQSKADLAQSKVSSAGSPATGPETVEVVPSESDVQASKSTSEAEPSANSIVLSSNALFFIDAEGDSENRVKYPPVQVPKLEKLSIEKETDDDEERIVFQPDQSITTESQAKDAHLFRTITDEVLVVSSNQPASDPIPSQVKSLASKPSKKDIKAQKRHARKERRKSARDDRPYDPSATHRPDQLDSGSDIDWGSDSVEESILPPSGSAEKEPQNSANKAQRSVYKNKEEMELCEDYIKHAMIDQSGDEADGKKSTTTFLNDSFTKTFMDGMAAQQKHTTIAELDQAVQDKLDDEILGQQRGWNSDNSDSLDKKIDSLEEKIDDLDLYISDTTESESDDDSIEDEEDIDETLPLDKSLEMSTDLSTESSEDSEDEEEVSALVEGVLAKDSKGKQRQKKGDKMNVNDSDSELIEFIDDLQKKWKMDRARKAEKKKARAEARLLSVAKTKKQKKKEARRESINSNPPPDVPKLNEMIRDFICFETDQQVLTLPPVDKKSRAAIHEIANLYKMKSQSYGSGKRRYPVLTRTHRTTHILPSRQPLFRILNQFTNHGGPSNRHGTTGQVPRNREGALVGQGVAHIGSENVGFKLLTKMGWSLGQTIGDPQNSTALQKPLMAVMKNTKGGLGLSSQFRNY</sequence>
<feature type="compositionally biased region" description="Polar residues" evidence="1">
    <location>
        <begin position="200"/>
        <end position="215"/>
    </location>
</feature>
<dbReference type="AlphaFoldDB" id="A0A5B0PYB4"/>
<dbReference type="PROSITE" id="PS50174">
    <property type="entry name" value="G_PATCH"/>
    <property type="match status" value="1"/>
</dbReference>
<accession>A0A5B0PYB4</accession>
<feature type="compositionally biased region" description="Acidic residues" evidence="1">
    <location>
        <begin position="699"/>
        <end position="709"/>
    </location>
</feature>
<evidence type="ECO:0000313" key="5">
    <source>
        <dbReference type="EMBL" id="KAA1121005.1"/>
    </source>
</evidence>
<dbReference type="GO" id="GO:0003676">
    <property type="term" value="F:nucleic acid binding"/>
    <property type="evidence" value="ECO:0007669"/>
    <property type="project" value="UniProtKB-UniRule"/>
</dbReference>
<dbReference type="InterPro" id="IPR001374">
    <property type="entry name" value="R3H_dom"/>
</dbReference>
<feature type="domain" description="R3H" evidence="3">
    <location>
        <begin position="796"/>
        <end position="860"/>
    </location>
</feature>
<evidence type="ECO:0000259" key="2">
    <source>
        <dbReference type="PROSITE" id="PS50174"/>
    </source>
</evidence>
<feature type="compositionally biased region" description="Basic and acidic residues" evidence="1">
    <location>
        <begin position="499"/>
        <end position="515"/>
    </location>
</feature>
<feature type="region of interest" description="Disordered" evidence="1">
    <location>
        <begin position="414"/>
        <end position="442"/>
    </location>
</feature>
<feature type="region of interest" description="Disordered" evidence="1">
    <location>
        <begin position="459"/>
        <end position="558"/>
    </location>
</feature>
<dbReference type="Gene3D" id="3.30.1370.50">
    <property type="entry name" value="R3H-like domain"/>
    <property type="match status" value="1"/>
</dbReference>
<feature type="compositionally biased region" description="Basic and acidic residues" evidence="1">
    <location>
        <begin position="717"/>
        <end position="734"/>
    </location>
</feature>
<feature type="compositionally biased region" description="Gly residues" evidence="1">
    <location>
        <begin position="28"/>
        <end position="46"/>
    </location>
</feature>